<feature type="transmembrane region" description="Helical" evidence="1">
    <location>
        <begin position="45"/>
        <end position="67"/>
    </location>
</feature>
<proteinExistence type="predicted"/>
<sequence length="148" mass="14600">MTTSTEGRTALAAAVLALLGGLLYLAGLVLDVVTLVRFPADAGRALVHAVVNAVLVSALLPGGTLLLRRHPIGRIGCIAGSSTALLATLTSLVLSATGLAFVDLGGPGDLAAGGLAALGVVLPPAVVTLVLAVSGPVARWCEAEIHPT</sequence>
<keyword evidence="1" id="KW-0812">Transmembrane</keyword>
<dbReference type="Proteomes" id="UP001227101">
    <property type="component" value="Chromosome"/>
</dbReference>
<name>A0ABY8XZJ9_9PSEU</name>
<protein>
    <submittedName>
        <fullName evidence="2">Uncharacterized protein</fullName>
    </submittedName>
</protein>
<feature type="transmembrane region" description="Helical" evidence="1">
    <location>
        <begin position="12"/>
        <end position="33"/>
    </location>
</feature>
<accession>A0ABY8XZJ9</accession>
<evidence type="ECO:0000313" key="3">
    <source>
        <dbReference type="Proteomes" id="UP001227101"/>
    </source>
</evidence>
<dbReference type="EMBL" id="CP127173">
    <property type="protein sequence ID" value="WIV61086.1"/>
    <property type="molecule type" value="Genomic_DNA"/>
</dbReference>
<dbReference type="RefSeq" id="WP_285458704.1">
    <property type="nucleotide sequence ID" value="NZ_CP127173.1"/>
</dbReference>
<feature type="transmembrane region" description="Helical" evidence="1">
    <location>
        <begin position="114"/>
        <end position="133"/>
    </location>
</feature>
<reference evidence="2 3" key="1">
    <citation type="submission" date="2023-06" db="EMBL/GenBank/DDBJ databases">
        <authorList>
            <person name="Oyuntsetseg B."/>
            <person name="Kim S.B."/>
        </authorList>
    </citation>
    <scope>NUCLEOTIDE SEQUENCE [LARGE SCALE GENOMIC DNA]</scope>
    <source>
        <strain evidence="2 3">2-2</strain>
    </source>
</reference>
<feature type="transmembrane region" description="Helical" evidence="1">
    <location>
        <begin position="79"/>
        <end position="102"/>
    </location>
</feature>
<keyword evidence="3" id="KW-1185">Reference proteome</keyword>
<evidence type="ECO:0000256" key="1">
    <source>
        <dbReference type="SAM" id="Phobius"/>
    </source>
</evidence>
<keyword evidence="1" id="KW-0472">Membrane</keyword>
<keyword evidence="1" id="KW-1133">Transmembrane helix</keyword>
<organism evidence="2 3">
    <name type="scientific">Amycolatopsis nalaikhensis</name>
    <dbReference type="NCBI Taxonomy" id="715472"/>
    <lineage>
        <taxon>Bacteria</taxon>
        <taxon>Bacillati</taxon>
        <taxon>Actinomycetota</taxon>
        <taxon>Actinomycetes</taxon>
        <taxon>Pseudonocardiales</taxon>
        <taxon>Pseudonocardiaceae</taxon>
        <taxon>Amycolatopsis</taxon>
    </lineage>
</organism>
<gene>
    <name evidence="2" type="ORF">QP939_22030</name>
</gene>
<evidence type="ECO:0000313" key="2">
    <source>
        <dbReference type="EMBL" id="WIV61086.1"/>
    </source>
</evidence>